<feature type="domain" description="Tetrahydrofolate dehydrogenase/cyclohydrolase catalytic" evidence="12">
    <location>
        <begin position="5"/>
        <end position="119"/>
    </location>
</feature>
<dbReference type="SUPFAM" id="SSF53223">
    <property type="entry name" value="Aminoacid dehydrogenase-like, N-terminal domain"/>
    <property type="match status" value="1"/>
</dbReference>
<dbReference type="InterPro" id="IPR020630">
    <property type="entry name" value="THF_DH/CycHdrlase_cat_dom"/>
</dbReference>
<evidence type="ECO:0000313" key="15">
    <source>
        <dbReference type="Proteomes" id="UP001164803"/>
    </source>
</evidence>
<dbReference type="RefSeq" id="WP_268046640.1">
    <property type="nucleotide sequence ID" value="NZ_CP104064.1"/>
</dbReference>
<comment type="subunit">
    <text evidence="11">Homodimer.</text>
</comment>
<gene>
    <name evidence="11" type="primary">folD</name>
    <name evidence="14" type="ORF">NZD86_11270</name>
</gene>
<feature type="binding site" evidence="11">
    <location>
        <position position="230"/>
    </location>
    <ligand>
        <name>NADP(+)</name>
        <dbReference type="ChEBI" id="CHEBI:58349"/>
    </ligand>
</feature>
<dbReference type="Pfam" id="PF00763">
    <property type="entry name" value="THF_DHG_CYH"/>
    <property type="match status" value="1"/>
</dbReference>
<evidence type="ECO:0000259" key="12">
    <source>
        <dbReference type="Pfam" id="PF00763"/>
    </source>
</evidence>
<evidence type="ECO:0000256" key="3">
    <source>
        <dbReference type="ARBA" id="ARBA00022605"/>
    </source>
</evidence>
<organism evidence="14 15">
    <name type="scientific">Alicyclobacillus dauci</name>
    <dbReference type="NCBI Taxonomy" id="1475485"/>
    <lineage>
        <taxon>Bacteria</taxon>
        <taxon>Bacillati</taxon>
        <taxon>Bacillota</taxon>
        <taxon>Bacilli</taxon>
        <taxon>Bacillales</taxon>
        <taxon>Alicyclobacillaceae</taxon>
        <taxon>Alicyclobacillus</taxon>
    </lineage>
</organism>
<dbReference type="InterPro" id="IPR036291">
    <property type="entry name" value="NAD(P)-bd_dom_sf"/>
</dbReference>
<evidence type="ECO:0000256" key="5">
    <source>
        <dbReference type="ARBA" id="ARBA00022801"/>
    </source>
</evidence>
<evidence type="ECO:0000256" key="4">
    <source>
        <dbReference type="ARBA" id="ARBA00022755"/>
    </source>
</evidence>
<evidence type="ECO:0000313" key="14">
    <source>
        <dbReference type="EMBL" id="WAH39010.1"/>
    </source>
</evidence>
<evidence type="ECO:0000256" key="8">
    <source>
        <dbReference type="ARBA" id="ARBA00023102"/>
    </source>
</evidence>
<accession>A0ABY6Z8F7</accession>
<keyword evidence="7 11" id="KW-0560">Oxidoreductase</keyword>
<keyword evidence="8 11" id="KW-0368">Histidine biosynthesis</keyword>
<dbReference type="EC" id="3.5.4.9" evidence="11"/>
<evidence type="ECO:0000256" key="2">
    <source>
        <dbReference type="ARBA" id="ARBA00022563"/>
    </source>
</evidence>
<keyword evidence="4 11" id="KW-0658">Purine biosynthesis</keyword>
<evidence type="ECO:0000256" key="9">
    <source>
        <dbReference type="ARBA" id="ARBA00023167"/>
    </source>
</evidence>
<proteinExistence type="inferred from homology"/>
<dbReference type="InterPro" id="IPR046346">
    <property type="entry name" value="Aminoacid_DH-like_N_sf"/>
</dbReference>
<evidence type="ECO:0000256" key="1">
    <source>
        <dbReference type="ARBA" id="ARBA00004777"/>
    </source>
</evidence>
<dbReference type="SUPFAM" id="SSF51735">
    <property type="entry name" value="NAD(P)-binding Rossmann-fold domains"/>
    <property type="match status" value="1"/>
</dbReference>
<dbReference type="Pfam" id="PF02882">
    <property type="entry name" value="THF_DHG_CYH_C"/>
    <property type="match status" value="1"/>
</dbReference>
<evidence type="ECO:0000259" key="13">
    <source>
        <dbReference type="Pfam" id="PF02882"/>
    </source>
</evidence>
<dbReference type="Proteomes" id="UP001164803">
    <property type="component" value="Chromosome"/>
</dbReference>
<dbReference type="PANTHER" id="PTHR48099">
    <property type="entry name" value="C-1-TETRAHYDROFOLATE SYNTHASE, CYTOPLASMIC-RELATED"/>
    <property type="match status" value="1"/>
</dbReference>
<comment type="catalytic activity">
    <reaction evidence="11">
        <text>(6R)-5,10-methenyltetrahydrofolate + H2O = (6R)-10-formyltetrahydrofolate + H(+)</text>
        <dbReference type="Rhea" id="RHEA:23700"/>
        <dbReference type="ChEBI" id="CHEBI:15377"/>
        <dbReference type="ChEBI" id="CHEBI:15378"/>
        <dbReference type="ChEBI" id="CHEBI:57455"/>
        <dbReference type="ChEBI" id="CHEBI:195366"/>
        <dbReference type="EC" id="3.5.4.9"/>
    </reaction>
</comment>
<dbReference type="PRINTS" id="PR00085">
    <property type="entry name" value="THFDHDRGNASE"/>
</dbReference>
<comment type="catalytic activity">
    <reaction evidence="11">
        <text>(6R)-5,10-methylene-5,6,7,8-tetrahydrofolate + NADP(+) = (6R)-5,10-methenyltetrahydrofolate + NADPH</text>
        <dbReference type="Rhea" id="RHEA:22812"/>
        <dbReference type="ChEBI" id="CHEBI:15636"/>
        <dbReference type="ChEBI" id="CHEBI:57455"/>
        <dbReference type="ChEBI" id="CHEBI:57783"/>
        <dbReference type="ChEBI" id="CHEBI:58349"/>
        <dbReference type="EC" id="1.5.1.5"/>
    </reaction>
</comment>
<comment type="pathway">
    <text evidence="1 11">One-carbon metabolism; tetrahydrofolate interconversion.</text>
</comment>
<comment type="caution">
    <text evidence="11">Lacks conserved residue(s) required for the propagation of feature annotation.</text>
</comment>
<keyword evidence="15" id="KW-1185">Reference proteome</keyword>
<reference evidence="14" key="1">
    <citation type="submission" date="2022-08" db="EMBL/GenBank/DDBJ databases">
        <title>Alicyclobacillus dauci DSM2870, complete genome.</title>
        <authorList>
            <person name="Wang Q."/>
            <person name="Cai R."/>
            <person name="Wang Z."/>
        </authorList>
    </citation>
    <scope>NUCLEOTIDE SEQUENCE</scope>
    <source>
        <strain evidence="14">DSM 28700</strain>
    </source>
</reference>
<dbReference type="EC" id="1.5.1.5" evidence="11"/>
<feature type="binding site" evidence="11">
    <location>
        <begin position="164"/>
        <end position="166"/>
    </location>
    <ligand>
        <name>NADP(+)</name>
        <dbReference type="ChEBI" id="CHEBI:58349"/>
    </ligand>
</feature>
<dbReference type="HAMAP" id="MF_01576">
    <property type="entry name" value="THF_DHG_CYH"/>
    <property type="match status" value="1"/>
</dbReference>
<evidence type="ECO:0000256" key="10">
    <source>
        <dbReference type="ARBA" id="ARBA00023268"/>
    </source>
</evidence>
<dbReference type="GO" id="GO:0004477">
    <property type="term" value="F:methenyltetrahydrofolate cyclohydrolase activity"/>
    <property type="evidence" value="ECO:0007669"/>
    <property type="project" value="UniProtKB-EC"/>
</dbReference>
<dbReference type="Gene3D" id="3.40.50.10860">
    <property type="entry name" value="Leucine Dehydrogenase, chain A, domain 1"/>
    <property type="match status" value="1"/>
</dbReference>
<keyword evidence="2 11" id="KW-0554">One-carbon metabolism</keyword>
<sequence length="287" mass="30898">MPRVLDGKVIAEQVRENLKDRIENLRSIGIQPKLVVVLVGDDAASASYVRSKQRMADKLGMAGDVRFLPVTVTQGELIREVEQLNADPTVDGILVQFPLPSHIDTEAVLAAVDPDKDVDGFHPYNVGRYATGSPVIWPCTTAGIYEILKRSDISIAGKTAVIVGRSQIVGWPTGQLLLTHNATVIQCHSKTEDLRKFTLQADILVVAVGQAGLIGADDVRSGATVIDVGINRVDGRLVGDVDFESVQEKAGAITPVPGGVGPLTVTMLMHNTIELATRRRGLEKWGR</sequence>
<keyword evidence="3 11" id="KW-0028">Amino-acid biosynthesis</keyword>
<name>A0ABY6Z8F7_9BACL</name>
<keyword evidence="5 11" id="KW-0378">Hydrolase</keyword>
<comment type="similarity">
    <text evidence="11">Belongs to the tetrahydrofolate dehydrogenase/cyclohydrolase family.</text>
</comment>
<protein>
    <recommendedName>
        <fullName evidence="11">Bifunctional protein FolD</fullName>
    </recommendedName>
    <domain>
        <recommendedName>
            <fullName evidence="11">Methylenetetrahydrofolate dehydrogenase</fullName>
            <ecNumber evidence="11">1.5.1.5</ecNumber>
        </recommendedName>
    </domain>
    <domain>
        <recommendedName>
            <fullName evidence="11">Methenyltetrahydrofolate cyclohydrolase</fullName>
            <ecNumber evidence="11">3.5.4.9</ecNumber>
        </recommendedName>
    </domain>
</protein>
<dbReference type="PANTHER" id="PTHR48099:SF5">
    <property type="entry name" value="C-1-TETRAHYDROFOLATE SYNTHASE, CYTOPLASMIC"/>
    <property type="match status" value="1"/>
</dbReference>
<comment type="function">
    <text evidence="11">Catalyzes the oxidation of 5,10-methylenetetrahydrofolate to 5,10-methenyltetrahydrofolate and then the hydrolysis of 5,10-methenyltetrahydrofolate to 10-formyltetrahydrofolate.</text>
</comment>
<evidence type="ECO:0000256" key="6">
    <source>
        <dbReference type="ARBA" id="ARBA00022857"/>
    </source>
</evidence>
<keyword evidence="10 11" id="KW-0511">Multifunctional enzyme</keyword>
<dbReference type="CDD" id="cd01080">
    <property type="entry name" value="NAD_bind_m-THF_DH_Cyclohyd"/>
    <property type="match status" value="1"/>
</dbReference>
<feature type="domain" description="Tetrahydrofolate dehydrogenase/cyclohydrolase NAD(P)-binding" evidence="13">
    <location>
        <begin position="138"/>
        <end position="279"/>
    </location>
</feature>
<dbReference type="EMBL" id="CP104064">
    <property type="protein sequence ID" value="WAH39010.1"/>
    <property type="molecule type" value="Genomic_DNA"/>
</dbReference>
<keyword evidence="6 11" id="KW-0521">NADP</keyword>
<dbReference type="InterPro" id="IPR020631">
    <property type="entry name" value="THF_DH/CycHdrlase_NAD-bd_dom"/>
</dbReference>
<evidence type="ECO:0000256" key="7">
    <source>
        <dbReference type="ARBA" id="ARBA00023002"/>
    </source>
</evidence>
<evidence type="ECO:0000256" key="11">
    <source>
        <dbReference type="HAMAP-Rule" id="MF_01576"/>
    </source>
</evidence>
<dbReference type="Gene3D" id="3.40.50.720">
    <property type="entry name" value="NAD(P)-binding Rossmann-like Domain"/>
    <property type="match status" value="1"/>
</dbReference>
<dbReference type="GO" id="GO:0004488">
    <property type="term" value="F:methylenetetrahydrofolate dehydrogenase (NADP+) activity"/>
    <property type="evidence" value="ECO:0007669"/>
    <property type="project" value="UniProtKB-EC"/>
</dbReference>
<keyword evidence="9 11" id="KW-0486">Methionine biosynthesis</keyword>
<dbReference type="InterPro" id="IPR000672">
    <property type="entry name" value="THF_DH/CycHdrlase"/>
</dbReference>